<feature type="transmembrane region" description="Helical" evidence="6">
    <location>
        <begin position="12"/>
        <end position="35"/>
    </location>
</feature>
<name>A0A1T4SIJ9_9GAMM</name>
<dbReference type="STRING" id="1122188.SAMN02745674_02886"/>
<dbReference type="OrthoDB" id="9765171at2"/>
<feature type="compositionally biased region" description="Basic and acidic residues" evidence="5">
    <location>
        <begin position="187"/>
        <end position="197"/>
    </location>
</feature>
<evidence type="ECO:0000256" key="6">
    <source>
        <dbReference type="SAM" id="Phobius"/>
    </source>
</evidence>
<evidence type="ECO:0000313" key="9">
    <source>
        <dbReference type="Proteomes" id="UP000190061"/>
    </source>
</evidence>
<evidence type="ECO:0000313" key="8">
    <source>
        <dbReference type="EMBL" id="SKA27976.1"/>
    </source>
</evidence>
<dbReference type="Pfam" id="PF13442">
    <property type="entry name" value="Cytochrome_CBB3"/>
    <property type="match status" value="1"/>
</dbReference>
<gene>
    <name evidence="8" type="ORF">SAMN02745674_02886</name>
</gene>
<organism evidence="8 9">
    <name type="scientific">Lysobacter spongiicola DSM 21749</name>
    <dbReference type="NCBI Taxonomy" id="1122188"/>
    <lineage>
        <taxon>Bacteria</taxon>
        <taxon>Pseudomonadati</taxon>
        <taxon>Pseudomonadota</taxon>
        <taxon>Gammaproteobacteria</taxon>
        <taxon>Lysobacterales</taxon>
        <taxon>Lysobacteraceae</taxon>
        <taxon>Novilysobacter</taxon>
    </lineage>
</organism>
<dbReference type="InterPro" id="IPR009056">
    <property type="entry name" value="Cyt_c-like_dom"/>
</dbReference>
<keyword evidence="3 4" id="KW-0408">Iron</keyword>
<dbReference type="Gene3D" id="1.10.760.10">
    <property type="entry name" value="Cytochrome c-like domain"/>
    <property type="match status" value="1"/>
</dbReference>
<proteinExistence type="predicted"/>
<evidence type="ECO:0000256" key="4">
    <source>
        <dbReference type="PROSITE-ProRule" id="PRU00433"/>
    </source>
</evidence>
<evidence type="ECO:0000256" key="5">
    <source>
        <dbReference type="SAM" id="MobiDB-lite"/>
    </source>
</evidence>
<dbReference type="EMBL" id="FUXP01000020">
    <property type="protein sequence ID" value="SKA27976.1"/>
    <property type="molecule type" value="Genomic_DNA"/>
</dbReference>
<dbReference type="RefSeq" id="WP_078759404.1">
    <property type="nucleotide sequence ID" value="NZ_FUXP01000020.1"/>
</dbReference>
<keyword evidence="1 4" id="KW-0349">Heme</keyword>
<protein>
    <submittedName>
        <fullName evidence="8">Cytochrome C oxidase, cbb3-type, subunit III</fullName>
    </submittedName>
</protein>
<keyword evidence="2 4" id="KW-0479">Metal-binding</keyword>
<feature type="compositionally biased region" description="Gly residues" evidence="5">
    <location>
        <begin position="177"/>
        <end position="186"/>
    </location>
</feature>
<evidence type="ECO:0000256" key="3">
    <source>
        <dbReference type="ARBA" id="ARBA00023004"/>
    </source>
</evidence>
<keyword evidence="6" id="KW-1133">Transmembrane helix</keyword>
<accession>A0A1T4SIJ9</accession>
<dbReference type="InterPro" id="IPR036909">
    <property type="entry name" value="Cyt_c-like_dom_sf"/>
</dbReference>
<dbReference type="Proteomes" id="UP000190061">
    <property type="component" value="Unassembled WGS sequence"/>
</dbReference>
<dbReference type="GO" id="GO:0046872">
    <property type="term" value="F:metal ion binding"/>
    <property type="evidence" value="ECO:0007669"/>
    <property type="project" value="UniProtKB-KW"/>
</dbReference>
<evidence type="ECO:0000256" key="2">
    <source>
        <dbReference type="ARBA" id="ARBA00022723"/>
    </source>
</evidence>
<feature type="region of interest" description="Disordered" evidence="5">
    <location>
        <begin position="171"/>
        <end position="197"/>
    </location>
</feature>
<evidence type="ECO:0000256" key="1">
    <source>
        <dbReference type="ARBA" id="ARBA00022617"/>
    </source>
</evidence>
<keyword evidence="6" id="KW-0472">Membrane</keyword>
<dbReference type="PROSITE" id="PS51007">
    <property type="entry name" value="CYTC"/>
    <property type="match status" value="1"/>
</dbReference>
<feature type="domain" description="Cytochrome c" evidence="7">
    <location>
        <begin position="75"/>
        <end position="161"/>
    </location>
</feature>
<dbReference type="SUPFAM" id="SSF46626">
    <property type="entry name" value="Cytochrome c"/>
    <property type="match status" value="1"/>
</dbReference>
<sequence>MDTARKRLLTGLVGGVVATLVALFLIALLVAYGGIYDIGASSGHTSGARWLTDSTMRSSVQARAPDDPDQAPGPQEIAAGAREYKAMCEHCHGGPGTEPAGWSRGMLPRPPHLTEAAAEWETGEVFWIASNGLKFTGMPSFGEDHDDATLWNIASFVTRLPGMTQEQYDAYGTAHSHGGGDSGAGHHGQEPHGEARP</sequence>
<dbReference type="AlphaFoldDB" id="A0A1T4SIJ9"/>
<dbReference type="GO" id="GO:0009055">
    <property type="term" value="F:electron transfer activity"/>
    <property type="evidence" value="ECO:0007669"/>
    <property type="project" value="InterPro"/>
</dbReference>
<dbReference type="GO" id="GO:0020037">
    <property type="term" value="F:heme binding"/>
    <property type="evidence" value="ECO:0007669"/>
    <property type="project" value="InterPro"/>
</dbReference>
<keyword evidence="6" id="KW-0812">Transmembrane</keyword>
<reference evidence="8 9" key="1">
    <citation type="submission" date="2017-02" db="EMBL/GenBank/DDBJ databases">
        <authorList>
            <person name="Peterson S.W."/>
        </authorList>
    </citation>
    <scope>NUCLEOTIDE SEQUENCE [LARGE SCALE GENOMIC DNA]</scope>
    <source>
        <strain evidence="8 9">DSM 21749</strain>
    </source>
</reference>
<evidence type="ECO:0000259" key="7">
    <source>
        <dbReference type="PROSITE" id="PS51007"/>
    </source>
</evidence>
<keyword evidence="9" id="KW-1185">Reference proteome</keyword>